<gene>
    <name evidence="2" type="ORF">CTE05_35290</name>
</gene>
<proteinExistence type="predicted"/>
<dbReference type="EMBL" id="BJWH01000024">
    <property type="protein sequence ID" value="GEL99982.1"/>
    <property type="molecule type" value="Genomic_DNA"/>
</dbReference>
<dbReference type="AlphaFoldDB" id="A0A511JPM2"/>
<protein>
    <submittedName>
        <fullName evidence="2">Uncharacterized protein</fullName>
    </submittedName>
</protein>
<evidence type="ECO:0000313" key="3">
    <source>
        <dbReference type="Proteomes" id="UP000321049"/>
    </source>
</evidence>
<accession>A0A511JPM2</accession>
<reference evidence="2 3" key="1">
    <citation type="submission" date="2019-07" db="EMBL/GenBank/DDBJ databases">
        <title>Whole genome shotgun sequence of Cellulomonas terrae NBRC 100819.</title>
        <authorList>
            <person name="Hosoyama A."/>
            <person name="Uohara A."/>
            <person name="Ohji S."/>
            <person name="Ichikawa N."/>
        </authorList>
    </citation>
    <scope>NUCLEOTIDE SEQUENCE [LARGE SCALE GENOMIC DNA]</scope>
    <source>
        <strain evidence="2 3">NBRC 100819</strain>
    </source>
</reference>
<feature type="compositionally biased region" description="Low complexity" evidence="1">
    <location>
        <begin position="1"/>
        <end position="17"/>
    </location>
</feature>
<evidence type="ECO:0000256" key="1">
    <source>
        <dbReference type="SAM" id="MobiDB-lite"/>
    </source>
</evidence>
<organism evidence="2 3">
    <name type="scientific">Cellulomonas terrae</name>
    <dbReference type="NCBI Taxonomy" id="311234"/>
    <lineage>
        <taxon>Bacteria</taxon>
        <taxon>Bacillati</taxon>
        <taxon>Actinomycetota</taxon>
        <taxon>Actinomycetes</taxon>
        <taxon>Micrococcales</taxon>
        <taxon>Cellulomonadaceae</taxon>
        <taxon>Cellulomonas</taxon>
    </lineage>
</organism>
<dbReference type="RefSeq" id="WP_186814922.1">
    <property type="nucleotide sequence ID" value="NZ_BJWH01000024.1"/>
</dbReference>
<comment type="caution">
    <text evidence="2">The sequence shown here is derived from an EMBL/GenBank/DDBJ whole genome shotgun (WGS) entry which is preliminary data.</text>
</comment>
<keyword evidence="3" id="KW-1185">Reference proteome</keyword>
<name>A0A511JPM2_9CELL</name>
<dbReference type="Proteomes" id="UP000321049">
    <property type="component" value="Unassembled WGS sequence"/>
</dbReference>
<sequence>MTETPTNPDDVTPLPDTTPEEGQPVQGDNQDVPARRIYPTDPTGADPA</sequence>
<feature type="region of interest" description="Disordered" evidence="1">
    <location>
        <begin position="1"/>
        <end position="48"/>
    </location>
</feature>
<evidence type="ECO:0000313" key="2">
    <source>
        <dbReference type="EMBL" id="GEL99982.1"/>
    </source>
</evidence>